<dbReference type="CDD" id="cd00761">
    <property type="entry name" value="Glyco_tranf_GTA_type"/>
    <property type="match status" value="1"/>
</dbReference>
<dbReference type="Gene3D" id="3.90.550.10">
    <property type="entry name" value="Spore Coat Polysaccharide Biosynthesis Protein SpsA, Chain A"/>
    <property type="match status" value="1"/>
</dbReference>
<dbReference type="InterPro" id="IPR001173">
    <property type="entry name" value="Glyco_trans_2-like"/>
</dbReference>
<feature type="transmembrane region" description="Helical" evidence="6">
    <location>
        <begin position="289"/>
        <end position="308"/>
    </location>
</feature>
<evidence type="ECO:0000256" key="3">
    <source>
        <dbReference type="ARBA" id="ARBA00022676"/>
    </source>
</evidence>
<keyword evidence="9" id="KW-1185">Reference proteome</keyword>
<comment type="subcellular location">
    <subcellularLocation>
        <location evidence="1">Cell membrane</location>
    </subcellularLocation>
</comment>
<dbReference type="Proteomes" id="UP001258994">
    <property type="component" value="Chromosome"/>
</dbReference>
<proteinExistence type="predicted"/>
<name>A0ABY9TUU6_9GAMM</name>
<evidence type="ECO:0000313" key="8">
    <source>
        <dbReference type="EMBL" id="WNC72548.1"/>
    </source>
</evidence>
<evidence type="ECO:0000256" key="2">
    <source>
        <dbReference type="ARBA" id="ARBA00022475"/>
    </source>
</evidence>
<feature type="domain" description="Glycosyltransferase 2-like" evidence="7">
    <location>
        <begin position="4"/>
        <end position="126"/>
    </location>
</feature>
<organism evidence="8 9">
    <name type="scientific">Thalassotalea psychrophila</name>
    <dbReference type="NCBI Taxonomy" id="3065647"/>
    <lineage>
        <taxon>Bacteria</taxon>
        <taxon>Pseudomonadati</taxon>
        <taxon>Pseudomonadota</taxon>
        <taxon>Gammaproteobacteria</taxon>
        <taxon>Alteromonadales</taxon>
        <taxon>Colwelliaceae</taxon>
        <taxon>Thalassotalea</taxon>
    </lineage>
</organism>
<dbReference type="EMBL" id="CP134145">
    <property type="protein sequence ID" value="WNC72548.1"/>
    <property type="molecule type" value="Genomic_DNA"/>
</dbReference>
<dbReference type="PANTHER" id="PTHR43646:SF2">
    <property type="entry name" value="GLYCOSYLTRANSFERASE 2-LIKE DOMAIN-CONTAINING PROTEIN"/>
    <property type="match status" value="1"/>
</dbReference>
<evidence type="ECO:0000313" key="9">
    <source>
        <dbReference type="Proteomes" id="UP001258994"/>
    </source>
</evidence>
<keyword evidence="3 8" id="KW-0328">Glycosyltransferase</keyword>
<keyword evidence="6" id="KW-0812">Transmembrane</keyword>
<evidence type="ECO:0000256" key="4">
    <source>
        <dbReference type="ARBA" id="ARBA00022679"/>
    </source>
</evidence>
<feature type="transmembrane region" description="Helical" evidence="6">
    <location>
        <begin position="234"/>
        <end position="252"/>
    </location>
</feature>
<dbReference type="GO" id="GO:0016757">
    <property type="term" value="F:glycosyltransferase activity"/>
    <property type="evidence" value="ECO:0007669"/>
    <property type="project" value="UniProtKB-KW"/>
</dbReference>
<sequence length="313" mass="36366">MKISFIIPHKGREEMLIKTLQSIFQQDYDQNELEIFIITQNLELKQTVELISQRRNVTILYHDSANTIAKLRNEGAKRANGQYLAFIDADVHLSPNWVYQVRHDLHARQNRIISSCIQACEKSAKPLEQLRTALSNFYVDCECHFLPGRNLFLTTTNFEKIGGFPEHLETCEDYYFTDKAAQLGSLFYSSKASYIHLGEDKSYKELFFKEIWRAKSNLKSLFGRSFNLSEIPSWLAPIGFFIIIMCLSISLFTSLNTLTWLSLLVIPISIYAIRGYCLAKRKIGLNQWFIFYLVYLPARSIGTIWGLFKVLRR</sequence>
<keyword evidence="5 6" id="KW-0472">Membrane</keyword>
<protein>
    <submittedName>
        <fullName evidence="8">Glycosyltransferase family A protein</fullName>
        <ecNumber evidence="8">2.4.-.-</ecNumber>
    </submittedName>
</protein>
<accession>A0ABY9TUU6</accession>
<evidence type="ECO:0000259" key="7">
    <source>
        <dbReference type="Pfam" id="PF00535"/>
    </source>
</evidence>
<dbReference type="SUPFAM" id="SSF53448">
    <property type="entry name" value="Nucleotide-diphospho-sugar transferases"/>
    <property type="match status" value="1"/>
</dbReference>
<evidence type="ECO:0000256" key="5">
    <source>
        <dbReference type="ARBA" id="ARBA00023136"/>
    </source>
</evidence>
<evidence type="ECO:0000256" key="1">
    <source>
        <dbReference type="ARBA" id="ARBA00004236"/>
    </source>
</evidence>
<keyword evidence="6" id="KW-1133">Transmembrane helix</keyword>
<dbReference type="RefSeq" id="WP_348391665.1">
    <property type="nucleotide sequence ID" value="NZ_CP134145.1"/>
</dbReference>
<evidence type="ECO:0000256" key="6">
    <source>
        <dbReference type="SAM" id="Phobius"/>
    </source>
</evidence>
<keyword evidence="4 8" id="KW-0808">Transferase</keyword>
<dbReference type="PANTHER" id="PTHR43646">
    <property type="entry name" value="GLYCOSYLTRANSFERASE"/>
    <property type="match status" value="1"/>
</dbReference>
<reference evidence="9" key="1">
    <citation type="submission" date="2023-09" db="EMBL/GenBank/DDBJ databases">
        <authorList>
            <person name="Li S."/>
            <person name="Li X."/>
            <person name="Zhang C."/>
            <person name="Zhao Z."/>
        </authorList>
    </citation>
    <scope>NUCLEOTIDE SEQUENCE [LARGE SCALE GENOMIC DNA]</scope>
    <source>
        <strain evidence="9">SQ149</strain>
    </source>
</reference>
<dbReference type="Pfam" id="PF00535">
    <property type="entry name" value="Glycos_transf_2"/>
    <property type="match status" value="1"/>
</dbReference>
<gene>
    <name evidence="8" type="ORF">RGQ13_00820</name>
</gene>
<feature type="transmembrane region" description="Helical" evidence="6">
    <location>
        <begin position="258"/>
        <end position="277"/>
    </location>
</feature>
<dbReference type="InterPro" id="IPR029044">
    <property type="entry name" value="Nucleotide-diphossugar_trans"/>
</dbReference>
<keyword evidence="2" id="KW-1003">Cell membrane</keyword>
<dbReference type="EC" id="2.4.-.-" evidence="8"/>